<dbReference type="Proteomes" id="UP000298663">
    <property type="component" value="Unassembled WGS sequence"/>
</dbReference>
<reference evidence="2 3" key="1">
    <citation type="journal article" date="2015" name="Genome Biol.">
        <title>Comparative genomics of Steinernema reveals deeply conserved gene regulatory networks.</title>
        <authorList>
            <person name="Dillman A.R."/>
            <person name="Macchietto M."/>
            <person name="Porter C.F."/>
            <person name="Rogers A."/>
            <person name="Williams B."/>
            <person name="Antoshechkin I."/>
            <person name="Lee M.M."/>
            <person name="Goodwin Z."/>
            <person name="Lu X."/>
            <person name="Lewis E.E."/>
            <person name="Goodrich-Blair H."/>
            <person name="Stock S.P."/>
            <person name="Adams B.J."/>
            <person name="Sternberg P.W."/>
            <person name="Mortazavi A."/>
        </authorList>
    </citation>
    <scope>NUCLEOTIDE SEQUENCE [LARGE SCALE GENOMIC DNA]</scope>
    <source>
        <strain evidence="2 3">ALL</strain>
    </source>
</reference>
<feature type="compositionally biased region" description="Basic residues" evidence="1">
    <location>
        <begin position="16"/>
        <end position="26"/>
    </location>
</feature>
<keyword evidence="3" id="KW-1185">Reference proteome</keyword>
<organism evidence="2 3">
    <name type="scientific">Steinernema carpocapsae</name>
    <name type="common">Entomopathogenic nematode</name>
    <dbReference type="NCBI Taxonomy" id="34508"/>
    <lineage>
        <taxon>Eukaryota</taxon>
        <taxon>Metazoa</taxon>
        <taxon>Ecdysozoa</taxon>
        <taxon>Nematoda</taxon>
        <taxon>Chromadorea</taxon>
        <taxon>Rhabditida</taxon>
        <taxon>Tylenchina</taxon>
        <taxon>Panagrolaimomorpha</taxon>
        <taxon>Strongyloidoidea</taxon>
        <taxon>Steinernematidae</taxon>
        <taxon>Steinernema</taxon>
    </lineage>
</organism>
<proteinExistence type="predicted"/>
<comment type="caution">
    <text evidence="2">The sequence shown here is derived from an EMBL/GenBank/DDBJ whole genome shotgun (WGS) entry which is preliminary data.</text>
</comment>
<dbReference type="EMBL" id="AZBU02000007">
    <property type="protein sequence ID" value="TKR70175.1"/>
    <property type="molecule type" value="Genomic_DNA"/>
</dbReference>
<gene>
    <name evidence="2" type="ORF">L596_022230</name>
</gene>
<name>A0A4V6A074_STECR</name>
<dbReference type="AlphaFoldDB" id="A0A4V6A074"/>
<evidence type="ECO:0000313" key="2">
    <source>
        <dbReference type="EMBL" id="TKR70175.1"/>
    </source>
</evidence>
<evidence type="ECO:0000256" key="1">
    <source>
        <dbReference type="SAM" id="MobiDB-lite"/>
    </source>
</evidence>
<protein>
    <submittedName>
        <fullName evidence="2">Uncharacterized protein</fullName>
    </submittedName>
</protein>
<accession>A0A4V6A074</accession>
<feature type="region of interest" description="Disordered" evidence="1">
    <location>
        <begin position="1"/>
        <end position="33"/>
    </location>
</feature>
<evidence type="ECO:0000313" key="3">
    <source>
        <dbReference type="Proteomes" id="UP000298663"/>
    </source>
</evidence>
<reference evidence="2 3" key="2">
    <citation type="journal article" date="2019" name="G3 (Bethesda)">
        <title>Hybrid Assembly of the Genome of the Entomopathogenic Nematode Steinernema carpocapsae Identifies the X-Chromosome.</title>
        <authorList>
            <person name="Serra L."/>
            <person name="Macchietto M."/>
            <person name="Macias-Munoz A."/>
            <person name="McGill C.J."/>
            <person name="Rodriguez I.M."/>
            <person name="Rodriguez B."/>
            <person name="Murad R."/>
            <person name="Mortazavi A."/>
        </authorList>
    </citation>
    <scope>NUCLEOTIDE SEQUENCE [LARGE SCALE GENOMIC DNA]</scope>
    <source>
        <strain evidence="2 3">ALL</strain>
    </source>
</reference>
<sequence length="69" mass="7747">MPQQDEAVGNSGGSPKRFRRANRSSRYRNERLMEPSGNWFPLKKYMAAVLPAHDNATVASNFPTPTLLI</sequence>